<dbReference type="OMA" id="CKESEYQ"/>
<evidence type="ECO:0000256" key="2">
    <source>
        <dbReference type="ARBA" id="ARBA00004308"/>
    </source>
</evidence>
<dbReference type="GO" id="GO:0016020">
    <property type="term" value="C:membrane"/>
    <property type="evidence" value="ECO:0007669"/>
    <property type="project" value="UniProtKB-SubCell"/>
</dbReference>
<dbReference type="Proteomes" id="UP000001593">
    <property type="component" value="Unassembled WGS sequence"/>
</dbReference>
<keyword evidence="5" id="KW-0677">Repeat</keyword>
<keyword evidence="7" id="KW-0472">Membrane</keyword>
<dbReference type="GO" id="GO:0016192">
    <property type="term" value="P:vesicle-mediated transport"/>
    <property type="evidence" value="ECO:0007669"/>
    <property type="project" value="UniProtKB-ARBA"/>
</dbReference>
<dbReference type="CDD" id="cd00112">
    <property type="entry name" value="LDLa"/>
    <property type="match status" value="1"/>
</dbReference>
<evidence type="ECO:0000256" key="1">
    <source>
        <dbReference type="ARBA" id="ARBA00004167"/>
    </source>
</evidence>
<dbReference type="PROSITE" id="PS50068">
    <property type="entry name" value="LDLRA_2"/>
    <property type="match status" value="2"/>
</dbReference>
<comment type="caution">
    <text evidence="10">Lacks conserved residue(s) required for the propagation of feature annotation.</text>
</comment>
<dbReference type="AlphaFoldDB" id="A7RTI2"/>
<organism evidence="11 12">
    <name type="scientific">Nematostella vectensis</name>
    <name type="common">Starlet sea anemone</name>
    <dbReference type="NCBI Taxonomy" id="45351"/>
    <lineage>
        <taxon>Eukaryota</taxon>
        <taxon>Metazoa</taxon>
        <taxon>Cnidaria</taxon>
        <taxon>Anthozoa</taxon>
        <taxon>Hexacorallia</taxon>
        <taxon>Actiniaria</taxon>
        <taxon>Edwardsiidae</taxon>
        <taxon>Nematostella</taxon>
    </lineage>
</organism>
<keyword evidence="9" id="KW-0325">Glycoprotein</keyword>
<evidence type="ECO:0000313" key="12">
    <source>
        <dbReference type="Proteomes" id="UP000001593"/>
    </source>
</evidence>
<dbReference type="eggNOG" id="KOG1215">
    <property type="taxonomic scope" value="Eukaryota"/>
</dbReference>
<dbReference type="InterPro" id="IPR002172">
    <property type="entry name" value="LDrepeatLR_classA_rpt"/>
</dbReference>
<dbReference type="PANTHER" id="PTHR24270">
    <property type="entry name" value="LOW-DENSITY LIPOPROTEIN RECEPTOR-RELATED"/>
    <property type="match status" value="1"/>
</dbReference>
<evidence type="ECO:0000256" key="8">
    <source>
        <dbReference type="ARBA" id="ARBA00023157"/>
    </source>
</evidence>
<feature type="disulfide bond" evidence="10">
    <location>
        <begin position="62"/>
        <end position="77"/>
    </location>
</feature>
<keyword evidence="12" id="KW-1185">Reference proteome</keyword>
<evidence type="ECO:0000313" key="11">
    <source>
        <dbReference type="EMBL" id="EDO45220.1"/>
    </source>
</evidence>
<dbReference type="STRING" id="45351.A7RTI2"/>
<keyword evidence="4" id="KW-0732">Signal</keyword>
<dbReference type="SUPFAM" id="SSF57424">
    <property type="entry name" value="LDL receptor-like module"/>
    <property type="match status" value="2"/>
</dbReference>
<feature type="disulfide bond" evidence="10">
    <location>
        <begin position="8"/>
        <end position="26"/>
    </location>
</feature>
<proteinExistence type="predicted"/>
<evidence type="ECO:0000256" key="5">
    <source>
        <dbReference type="ARBA" id="ARBA00022737"/>
    </source>
</evidence>
<evidence type="ECO:0000256" key="10">
    <source>
        <dbReference type="PROSITE-ProRule" id="PRU00124"/>
    </source>
</evidence>
<accession>A7RTI2</accession>
<dbReference type="EMBL" id="DS469537">
    <property type="protein sequence ID" value="EDO45220.1"/>
    <property type="molecule type" value="Genomic_DNA"/>
</dbReference>
<evidence type="ECO:0000256" key="6">
    <source>
        <dbReference type="ARBA" id="ARBA00022989"/>
    </source>
</evidence>
<dbReference type="Pfam" id="PF00057">
    <property type="entry name" value="Ldl_recept_a"/>
    <property type="match status" value="2"/>
</dbReference>
<dbReference type="InterPro" id="IPR036055">
    <property type="entry name" value="LDL_receptor-like_sf"/>
</dbReference>
<name>A7RTI2_NEMVE</name>
<evidence type="ECO:0000256" key="7">
    <source>
        <dbReference type="ARBA" id="ARBA00023136"/>
    </source>
</evidence>
<gene>
    <name evidence="11" type="ORF">NEMVEDRAFT_v1g92824</name>
</gene>
<sequence>CSPQEYQCDNGACIPSRYECDGRIQCSDGSDETGCTATISPSSCPGFLCDGNTLCLPFYKRCDGSYDCKDYTDEFNCCKSGALFPSI</sequence>
<dbReference type="FunFam" id="4.10.400.10:FF:000034">
    <property type="entry name" value="Low-density lipoprotein receptor-related protein 2"/>
    <property type="match status" value="1"/>
</dbReference>
<feature type="disulfide bond" evidence="10">
    <location>
        <begin position="20"/>
        <end position="35"/>
    </location>
</feature>
<feature type="disulfide bond" evidence="10">
    <location>
        <begin position="1"/>
        <end position="13"/>
    </location>
</feature>
<evidence type="ECO:0000256" key="4">
    <source>
        <dbReference type="ARBA" id="ARBA00022729"/>
    </source>
</evidence>
<dbReference type="PROSITE" id="PS01209">
    <property type="entry name" value="LDLRA_1"/>
    <property type="match status" value="2"/>
</dbReference>
<keyword evidence="6" id="KW-1133">Transmembrane helix</keyword>
<comment type="subcellular location">
    <subcellularLocation>
        <location evidence="2">Endomembrane system</location>
    </subcellularLocation>
    <subcellularLocation>
        <location evidence="1">Membrane</location>
        <topology evidence="1">Single-pass membrane protein</topology>
    </subcellularLocation>
</comment>
<feature type="non-terminal residue" evidence="11">
    <location>
        <position position="1"/>
    </location>
</feature>
<dbReference type="InParanoid" id="A7RTI2"/>
<dbReference type="PRINTS" id="PR00261">
    <property type="entry name" value="LDLRECEPTOR"/>
</dbReference>
<evidence type="ECO:0000256" key="9">
    <source>
        <dbReference type="ARBA" id="ARBA00023180"/>
    </source>
</evidence>
<dbReference type="SMART" id="SM00192">
    <property type="entry name" value="LDLa"/>
    <property type="match status" value="2"/>
</dbReference>
<protein>
    <submittedName>
        <fullName evidence="11">Uncharacterized protein</fullName>
    </submittedName>
</protein>
<keyword evidence="3" id="KW-0812">Transmembrane</keyword>
<dbReference type="Gene3D" id="4.10.400.10">
    <property type="entry name" value="Low-density Lipoprotein Receptor"/>
    <property type="match status" value="2"/>
</dbReference>
<dbReference type="HOGENOM" id="CLU_085098_3_3_1"/>
<dbReference type="InterPro" id="IPR023415">
    <property type="entry name" value="LDLR_class-A_CS"/>
</dbReference>
<dbReference type="GO" id="GO:0012505">
    <property type="term" value="C:endomembrane system"/>
    <property type="evidence" value="ECO:0007669"/>
    <property type="project" value="UniProtKB-SubCell"/>
</dbReference>
<reference evidence="11 12" key="1">
    <citation type="journal article" date="2007" name="Science">
        <title>Sea anemone genome reveals ancestral eumetazoan gene repertoire and genomic organization.</title>
        <authorList>
            <person name="Putnam N.H."/>
            <person name="Srivastava M."/>
            <person name="Hellsten U."/>
            <person name="Dirks B."/>
            <person name="Chapman J."/>
            <person name="Salamov A."/>
            <person name="Terry A."/>
            <person name="Shapiro H."/>
            <person name="Lindquist E."/>
            <person name="Kapitonov V.V."/>
            <person name="Jurka J."/>
            <person name="Genikhovich G."/>
            <person name="Grigoriev I.V."/>
            <person name="Lucas S.M."/>
            <person name="Steele R.E."/>
            <person name="Finnerty J.R."/>
            <person name="Technau U."/>
            <person name="Martindale M.Q."/>
            <person name="Rokhsar D.S."/>
        </authorList>
    </citation>
    <scope>NUCLEOTIDE SEQUENCE [LARGE SCALE GENOMIC DNA]</scope>
    <source>
        <strain evidence="12">CH2 X CH6</strain>
    </source>
</reference>
<dbReference type="InterPro" id="IPR050685">
    <property type="entry name" value="LDLR"/>
</dbReference>
<keyword evidence="8 10" id="KW-1015">Disulfide bond</keyword>
<evidence type="ECO:0000256" key="3">
    <source>
        <dbReference type="ARBA" id="ARBA00022692"/>
    </source>
</evidence>